<protein>
    <submittedName>
        <fullName evidence="2">Uncharacterized protein</fullName>
    </submittedName>
</protein>
<name>D7CAF0_STRBB</name>
<dbReference type="STRING" id="749414.SBI_03386"/>
<evidence type="ECO:0000313" key="3">
    <source>
        <dbReference type="Proteomes" id="UP000000377"/>
    </source>
</evidence>
<proteinExistence type="predicted"/>
<sequence length="158" mass="17005">MSYGEDAVEPLDPGGSVQSPFGKGMAKEAETLAKFKSRIDKVLSDLEKSPASKKTIDEQTITRAAYGGSIDSAGDLSKLYDDVHEKLKNWSKIFGDQLEAMGITALIAEKGIDGVDAEQRRRLQEIQAEAAKNYRDPETGQPAAGSGDGGNHTKQKAY</sequence>
<keyword evidence="3" id="KW-1185">Reference proteome</keyword>
<accession>D7CAF0</accession>
<feature type="region of interest" description="Disordered" evidence="1">
    <location>
        <begin position="1"/>
        <end position="22"/>
    </location>
</feature>
<reference evidence="2 3" key="1">
    <citation type="journal article" date="2010" name="J. Bacteriol.">
        <title>Genome sequence of the milbemycin-producing bacterium Streptomyces bingchenggensis.</title>
        <authorList>
            <person name="Wang X.J."/>
            <person name="Yan Y.J."/>
            <person name="Zhang B."/>
            <person name="An J."/>
            <person name="Wang J.J."/>
            <person name="Tian J."/>
            <person name="Jiang L."/>
            <person name="Chen Y.H."/>
            <person name="Huang S.X."/>
            <person name="Yin M."/>
            <person name="Zhang J."/>
            <person name="Gao A.L."/>
            <person name="Liu C.X."/>
            <person name="Zhu Z.X."/>
            <person name="Xiang W.S."/>
        </authorList>
    </citation>
    <scope>NUCLEOTIDE SEQUENCE [LARGE SCALE GENOMIC DNA]</scope>
    <source>
        <strain evidence="2 3">BCW-1</strain>
    </source>
</reference>
<dbReference type="AlphaFoldDB" id="D7CAF0"/>
<dbReference type="eggNOG" id="ENOG5033YZ0">
    <property type="taxonomic scope" value="Bacteria"/>
</dbReference>
<dbReference type="EMBL" id="CP002047">
    <property type="protein sequence ID" value="ADI06507.1"/>
    <property type="molecule type" value="Genomic_DNA"/>
</dbReference>
<evidence type="ECO:0000313" key="2">
    <source>
        <dbReference type="EMBL" id="ADI06507.1"/>
    </source>
</evidence>
<dbReference type="HOGENOM" id="CLU_139816_0_0_11"/>
<gene>
    <name evidence="2" type="ordered locus">SBI_03386</name>
</gene>
<dbReference type="Proteomes" id="UP000000377">
    <property type="component" value="Chromosome"/>
</dbReference>
<organism evidence="2 3">
    <name type="scientific">Streptomyces bingchenggensis (strain BCW-1)</name>
    <dbReference type="NCBI Taxonomy" id="749414"/>
    <lineage>
        <taxon>Bacteria</taxon>
        <taxon>Bacillati</taxon>
        <taxon>Actinomycetota</taxon>
        <taxon>Actinomycetes</taxon>
        <taxon>Kitasatosporales</taxon>
        <taxon>Streptomycetaceae</taxon>
        <taxon>Streptomyces</taxon>
    </lineage>
</organism>
<dbReference type="KEGG" id="sbh:SBI_03386"/>
<dbReference type="PATRIC" id="fig|749414.3.peg.3508"/>
<evidence type="ECO:0000256" key="1">
    <source>
        <dbReference type="SAM" id="MobiDB-lite"/>
    </source>
</evidence>
<feature type="region of interest" description="Disordered" evidence="1">
    <location>
        <begin position="126"/>
        <end position="158"/>
    </location>
</feature>